<dbReference type="EMBL" id="CAJNJA010097030">
    <property type="protein sequence ID" value="CAE7942551.1"/>
    <property type="molecule type" value="Genomic_DNA"/>
</dbReference>
<gene>
    <name evidence="2" type="ORF">SNEC2469_LOCUS34705</name>
</gene>
<feature type="non-terminal residue" evidence="2">
    <location>
        <position position="405"/>
    </location>
</feature>
<evidence type="ECO:0000313" key="3">
    <source>
        <dbReference type="Proteomes" id="UP000601435"/>
    </source>
</evidence>
<comment type="caution">
    <text evidence="2">The sequence shown here is derived from an EMBL/GenBank/DDBJ whole genome shotgun (WGS) entry which is preliminary data.</text>
</comment>
<dbReference type="OrthoDB" id="10400014at2759"/>
<dbReference type="Proteomes" id="UP000601435">
    <property type="component" value="Unassembled WGS sequence"/>
</dbReference>
<accession>A0A813CCX6</accession>
<sequence length="405" mass="44544">MELRTGRPPGAQVLLPRREPPPTKLPGWTAGGSSSSSGSKMRSRFHQGVTAPAVLCTLRFCRRSCRQRWGGRTVAYNFPPGLELDTSIDIPDRPEKRMVKELSRYEDPDDPIRPQAPPRDRKGLWAPPGPQAIAAPEVLVVGLGRRLRADEEDGPRARLGAGAVEALQRRYQVRTHFDADVQGYLATCRASLDKSGRAGVQKIHLMQPLVENDSDVGSSETRVSGIRRLQAFAQSRRERLHAALQDEANALFKETSLERLSEPGTAEDVHPQKHVREAVVTMEGETWARTSIDALTRLVAAPTSLGKPQTLATSPALGKASPSRSARSAPAALREFVSFRLCVRKFLWHTWRLSVSLGRTPTRCPVASQRRGSTYAASLRSPRISSSASSVRQEASSPSRCRRMA</sequence>
<feature type="region of interest" description="Disordered" evidence="1">
    <location>
        <begin position="378"/>
        <end position="405"/>
    </location>
</feature>
<dbReference type="AlphaFoldDB" id="A0A813CCX6"/>
<reference evidence="2" key="1">
    <citation type="submission" date="2021-02" db="EMBL/GenBank/DDBJ databases">
        <authorList>
            <person name="Dougan E. K."/>
            <person name="Rhodes N."/>
            <person name="Thang M."/>
            <person name="Chan C."/>
        </authorList>
    </citation>
    <scope>NUCLEOTIDE SEQUENCE</scope>
</reference>
<feature type="region of interest" description="Disordered" evidence="1">
    <location>
        <begin position="306"/>
        <end position="325"/>
    </location>
</feature>
<proteinExistence type="predicted"/>
<feature type="region of interest" description="Disordered" evidence="1">
    <location>
        <begin position="1"/>
        <end position="45"/>
    </location>
</feature>
<evidence type="ECO:0000313" key="2">
    <source>
        <dbReference type="EMBL" id="CAE7942551.1"/>
    </source>
</evidence>
<evidence type="ECO:0000256" key="1">
    <source>
        <dbReference type="SAM" id="MobiDB-lite"/>
    </source>
</evidence>
<keyword evidence="3" id="KW-1185">Reference proteome</keyword>
<protein>
    <submittedName>
        <fullName evidence="2">Uncharacterized protein</fullName>
    </submittedName>
</protein>
<organism evidence="2 3">
    <name type="scientific">Symbiodinium necroappetens</name>
    <dbReference type="NCBI Taxonomy" id="1628268"/>
    <lineage>
        <taxon>Eukaryota</taxon>
        <taxon>Sar</taxon>
        <taxon>Alveolata</taxon>
        <taxon>Dinophyceae</taxon>
        <taxon>Suessiales</taxon>
        <taxon>Symbiodiniaceae</taxon>
        <taxon>Symbiodinium</taxon>
    </lineage>
</organism>
<feature type="compositionally biased region" description="Low complexity" evidence="1">
    <location>
        <begin position="378"/>
        <end position="399"/>
    </location>
</feature>
<name>A0A813CCX6_9DINO</name>